<dbReference type="Gene3D" id="2.30.30.60">
    <property type="match status" value="1"/>
</dbReference>
<feature type="domain" description="Mechanosensitive ion channel MscS C-terminal" evidence="10">
    <location>
        <begin position="762"/>
        <end position="845"/>
    </location>
</feature>
<dbReference type="STRING" id="320497.A0U93_10005"/>
<dbReference type="InterPro" id="IPR049278">
    <property type="entry name" value="MS_channel_C"/>
</dbReference>
<feature type="transmembrane region" description="Helical" evidence="8">
    <location>
        <begin position="504"/>
        <end position="526"/>
    </location>
</feature>
<protein>
    <submittedName>
        <fullName evidence="13">Uncharacterized protein</fullName>
    </submittedName>
</protein>
<feature type="transmembrane region" description="Helical" evidence="8">
    <location>
        <begin position="394"/>
        <end position="415"/>
    </location>
</feature>
<evidence type="ECO:0000313" key="14">
    <source>
        <dbReference type="Proteomes" id="UP000188604"/>
    </source>
</evidence>
<evidence type="ECO:0000256" key="8">
    <source>
        <dbReference type="SAM" id="Phobius"/>
    </source>
</evidence>
<feature type="domain" description="Mechanosensitive ion channel MscS" evidence="9">
    <location>
        <begin position="688"/>
        <end position="752"/>
    </location>
</feature>
<dbReference type="Gene3D" id="3.30.70.100">
    <property type="match status" value="1"/>
</dbReference>
<feature type="domain" description="Mechanosensitive ion channel transmembrane helices 2/3" evidence="11">
    <location>
        <begin position="646"/>
        <end position="686"/>
    </location>
</feature>
<keyword evidence="3" id="KW-1003">Cell membrane</keyword>
<organism evidence="13 14">
    <name type="scientific">Neoasaia chiangmaiensis</name>
    <dbReference type="NCBI Taxonomy" id="320497"/>
    <lineage>
        <taxon>Bacteria</taxon>
        <taxon>Pseudomonadati</taxon>
        <taxon>Pseudomonadota</taxon>
        <taxon>Alphaproteobacteria</taxon>
        <taxon>Acetobacterales</taxon>
        <taxon>Acetobacteraceae</taxon>
        <taxon>Neoasaia</taxon>
    </lineage>
</organism>
<feature type="transmembrane region" description="Helical" evidence="8">
    <location>
        <begin position="557"/>
        <end position="576"/>
    </location>
</feature>
<evidence type="ECO:0000256" key="4">
    <source>
        <dbReference type="ARBA" id="ARBA00022692"/>
    </source>
</evidence>
<dbReference type="Pfam" id="PF21088">
    <property type="entry name" value="MS_channel_1st"/>
    <property type="match status" value="1"/>
</dbReference>
<evidence type="ECO:0000259" key="11">
    <source>
        <dbReference type="Pfam" id="PF21088"/>
    </source>
</evidence>
<evidence type="ECO:0000259" key="9">
    <source>
        <dbReference type="Pfam" id="PF00924"/>
    </source>
</evidence>
<dbReference type="RefSeq" id="WP_077807238.1">
    <property type="nucleotide sequence ID" value="NZ_BJXS01000003.1"/>
</dbReference>
<keyword evidence="6 8" id="KW-0472">Membrane</keyword>
<dbReference type="InterPro" id="IPR006685">
    <property type="entry name" value="MscS_channel_2nd"/>
</dbReference>
<evidence type="ECO:0000256" key="2">
    <source>
        <dbReference type="ARBA" id="ARBA00008017"/>
    </source>
</evidence>
<keyword evidence="4 8" id="KW-0812">Transmembrane</keyword>
<dbReference type="InterPro" id="IPR057485">
    <property type="entry name" value="YbiO-like_TM1"/>
</dbReference>
<name>A0A1U9KQT4_9PROT</name>
<dbReference type="GO" id="GO:0005886">
    <property type="term" value="C:plasma membrane"/>
    <property type="evidence" value="ECO:0007669"/>
    <property type="project" value="UniProtKB-SubCell"/>
</dbReference>
<dbReference type="Pfam" id="PF00924">
    <property type="entry name" value="MS_channel_2nd"/>
    <property type="match status" value="1"/>
</dbReference>
<dbReference type="OrthoDB" id="9814206at2"/>
<dbReference type="InterPro" id="IPR011066">
    <property type="entry name" value="MscS_channel_C_sf"/>
</dbReference>
<reference evidence="13 14" key="1">
    <citation type="submission" date="2016-03" db="EMBL/GenBank/DDBJ databases">
        <title>Acetic acid bacteria sequencing.</title>
        <authorList>
            <person name="Brandt J."/>
            <person name="Jakob F."/>
            <person name="Vogel R.F."/>
        </authorList>
    </citation>
    <scope>NUCLEOTIDE SEQUENCE [LARGE SCALE GENOMIC DNA]</scope>
    <source>
        <strain evidence="13 14">NBRC 101099</strain>
    </source>
</reference>
<dbReference type="SUPFAM" id="SSF82689">
    <property type="entry name" value="Mechanosensitive channel protein MscS (YggB), C-terminal domain"/>
    <property type="match status" value="1"/>
</dbReference>
<feature type="transmembrane region" description="Helical" evidence="8">
    <location>
        <begin position="467"/>
        <end position="492"/>
    </location>
</feature>
<feature type="transmembrane region" description="Helical" evidence="8">
    <location>
        <begin position="356"/>
        <end position="374"/>
    </location>
</feature>
<dbReference type="Pfam" id="PF25392">
    <property type="entry name" value="MS_channel_TM1"/>
    <property type="match status" value="1"/>
</dbReference>
<dbReference type="PANTHER" id="PTHR30460:SF0">
    <property type="entry name" value="MODERATE CONDUCTANCE MECHANOSENSITIVE CHANNEL YBIO"/>
    <property type="match status" value="1"/>
</dbReference>
<comment type="subcellular location">
    <subcellularLocation>
        <location evidence="1">Cell membrane</location>
        <topology evidence="1">Multi-pass membrane protein</topology>
    </subcellularLocation>
</comment>
<evidence type="ECO:0000256" key="3">
    <source>
        <dbReference type="ARBA" id="ARBA00022475"/>
    </source>
</evidence>
<dbReference type="Proteomes" id="UP000188604">
    <property type="component" value="Chromosome"/>
</dbReference>
<feature type="region of interest" description="Disordered" evidence="7">
    <location>
        <begin position="211"/>
        <end position="288"/>
    </location>
</feature>
<feature type="transmembrane region" description="Helical" evidence="8">
    <location>
        <begin position="427"/>
        <end position="446"/>
    </location>
</feature>
<sequence>MQADAGTPIRSRSHPSRFIVARLLGLVAIAAMVSFQVGPAAAETPAKADATAAAPRLSNAQAQQLLGVLKDDTRRQQFITTLQNLTVAQEAAPAGAAKAPTADPKSLRPDGLGADLVGGLTSFGHSAGHQTQALFRTVVDFREIAPWTRQIERDPQAQARILQLLIRAAILIVVSGALFVLVRLALRKPRRKLEEAARIRSLHELVDERHDRQAAEAAANRDAAAESSAETASPATGAAPQESPALPPGTDSQAEDAPEKASRRVPVGDEIADDPEISEPEKIARNQAEIEEDRAARVRHQGALARLMLSIRRLPYTFGAFLLDLMPVAMVPLTALVVAAADPGATPATETALRDIALVAMIGGSAVAVARALLAPSHPWLRLLMISNWAAEYLFRWTRLLVIIGATGAAIIGLLGDCALPDAITTALAKVLALILHVSVAVMILRSRAHVMALCQRATRIGYASHALLLVGRVWWIAALFFDLSLWLVWAAEIRHGYAAIWEIFLRSVAALVIVRILSIATYGLLERAFRLAPDWAALTDDTKGRLSAYYPIARRILGVLTVLVTVLALAVAWGVPVRALFGPGGIGSRVASSTFTILVALTLAAVVWEIANLAMERHMKRVVDLEDGKVRVARIRTLQPMMRIILMVVLSVVIGLTVLSQLGINTGPLLAGASIFGVALGFGSQKLVQDFINGIFLLLENALTVGDAVTLNGTYGIVERLSLRTVHVRANDGSMNIFPFSSLGQITNYNRDFARAIIVAEVGYDVDTDDVVKAINDITAEMRADPDFKDLIIDDFQMWGVDSLNDSSVTVRGTLPTTTAGRWPVQRQFYRRMKKCFDARGITIPFPTRTLEIDGLEKLVNYRVPSGMDAAPPPKEAAEVQTGAASKQGE</sequence>
<gene>
    <name evidence="13" type="ORF">A0U93_10005</name>
</gene>
<dbReference type="InterPro" id="IPR045276">
    <property type="entry name" value="YbiO_bact"/>
</dbReference>
<evidence type="ECO:0000256" key="1">
    <source>
        <dbReference type="ARBA" id="ARBA00004651"/>
    </source>
</evidence>
<keyword evidence="14" id="KW-1185">Reference proteome</keyword>
<dbReference type="SUPFAM" id="SSF50182">
    <property type="entry name" value="Sm-like ribonucleoproteins"/>
    <property type="match status" value="1"/>
</dbReference>
<accession>A0A1U9KQT4</accession>
<dbReference type="Gene3D" id="1.10.287.1260">
    <property type="match status" value="1"/>
</dbReference>
<evidence type="ECO:0000256" key="5">
    <source>
        <dbReference type="ARBA" id="ARBA00022989"/>
    </source>
</evidence>
<feature type="region of interest" description="Disordered" evidence="7">
    <location>
        <begin position="868"/>
        <end position="891"/>
    </location>
</feature>
<keyword evidence="5 8" id="KW-1133">Transmembrane helix</keyword>
<evidence type="ECO:0000256" key="6">
    <source>
        <dbReference type="ARBA" id="ARBA00023136"/>
    </source>
</evidence>
<feature type="transmembrane region" description="Helical" evidence="8">
    <location>
        <begin position="316"/>
        <end position="341"/>
    </location>
</feature>
<dbReference type="Pfam" id="PF21082">
    <property type="entry name" value="MS_channel_3rd"/>
    <property type="match status" value="1"/>
</dbReference>
<dbReference type="AlphaFoldDB" id="A0A1U9KQT4"/>
<dbReference type="GO" id="GO:0008381">
    <property type="term" value="F:mechanosensitive monoatomic ion channel activity"/>
    <property type="evidence" value="ECO:0007669"/>
    <property type="project" value="InterPro"/>
</dbReference>
<dbReference type="KEGG" id="nch:A0U93_10005"/>
<dbReference type="InterPro" id="IPR049142">
    <property type="entry name" value="MS_channel_1st"/>
</dbReference>
<dbReference type="InterPro" id="IPR023408">
    <property type="entry name" value="MscS_beta-dom_sf"/>
</dbReference>
<dbReference type="EMBL" id="CP014691">
    <property type="protein sequence ID" value="AQS88221.1"/>
    <property type="molecule type" value="Genomic_DNA"/>
</dbReference>
<comment type="similarity">
    <text evidence="2">Belongs to the MscS (TC 1.A.23) family.</text>
</comment>
<feature type="transmembrane region" description="Helical" evidence="8">
    <location>
        <begin position="164"/>
        <end position="186"/>
    </location>
</feature>
<feature type="compositionally biased region" description="Low complexity" evidence="7">
    <location>
        <begin position="215"/>
        <end position="240"/>
    </location>
</feature>
<feature type="transmembrane region" description="Helical" evidence="8">
    <location>
        <begin position="645"/>
        <end position="665"/>
    </location>
</feature>
<dbReference type="InterPro" id="IPR010920">
    <property type="entry name" value="LSM_dom_sf"/>
</dbReference>
<proteinExistence type="inferred from homology"/>
<evidence type="ECO:0000256" key="7">
    <source>
        <dbReference type="SAM" id="MobiDB-lite"/>
    </source>
</evidence>
<dbReference type="SUPFAM" id="SSF82861">
    <property type="entry name" value="Mechanosensitive channel protein MscS (YggB), transmembrane region"/>
    <property type="match status" value="1"/>
</dbReference>
<evidence type="ECO:0000259" key="12">
    <source>
        <dbReference type="Pfam" id="PF25392"/>
    </source>
</evidence>
<dbReference type="PANTHER" id="PTHR30460">
    <property type="entry name" value="MODERATE CONDUCTANCE MECHANOSENSITIVE CHANNEL YBIO"/>
    <property type="match status" value="1"/>
</dbReference>
<feature type="transmembrane region" description="Helical" evidence="8">
    <location>
        <begin position="596"/>
        <end position="616"/>
    </location>
</feature>
<dbReference type="InterPro" id="IPR011014">
    <property type="entry name" value="MscS_channel_TM-2"/>
</dbReference>
<evidence type="ECO:0000313" key="13">
    <source>
        <dbReference type="EMBL" id="AQS88221.1"/>
    </source>
</evidence>
<evidence type="ECO:0000259" key="10">
    <source>
        <dbReference type="Pfam" id="PF21082"/>
    </source>
</evidence>
<feature type="domain" description="Moderate conductance mechanosensitive channel YbiO-like transmembrane helix 1" evidence="12">
    <location>
        <begin position="506"/>
        <end position="576"/>
    </location>
</feature>